<proteinExistence type="predicted"/>
<keyword evidence="2" id="KW-1185">Reference proteome</keyword>
<dbReference type="OrthoDB" id="8777622at2"/>
<accession>A0A6L6Q236</accession>
<organism evidence="1 2">
    <name type="scientific">Pseudoduganella ginsengisoli</name>
    <dbReference type="NCBI Taxonomy" id="1462440"/>
    <lineage>
        <taxon>Bacteria</taxon>
        <taxon>Pseudomonadati</taxon>
        <taxon>Pseudomonadota</taxon>
        <taxon>Betaproteobacteria</taxon>
        <taxon>Burkholderiales</taxon>
        <taxon>Oxalobacteraceae</taxon>
        <taxon>Telluria group</taxon>
        <taxon>Pseudoduganella</taxon>
    </lineage>
</organism>
<dbReference type="AlphaFoldDB" id="A0A6L6Q236"/>
<protein>
    <submittedName>
        <fullName evidence="1">Uncharacterized protein</fullName>
    </submittedName>
</protein>
<dbReference type="RefSeq" id="WP_155439881.1">
    <property type="nucleotide sequence ID" value="NZ_WNLA01000010.1"/>
</dbReference>
<reference evidence="1 2" key="1">
    <citation type="submission" date="2019-11" db="EMBL/GenBank/DDBJ databases">
        <title>Type strains purchased from KCTC, JCM and DSMZ.</title>
        <authorList>
            <person name="Lu H."/>
        </authorList>
    </citation>
    <scope>NUCLEOTIDE SEQUENCE [LARGE SCALE GENOMIC DNA]</scope>
    <source>
        <strain evidence="1 2">KCTC 42409</strain>
    </source>
</reference>
<name>A0A6L6Q236_9BURK</name>
<gene>
    <name evidence="1" type="ORF">GM668_15555</name>
</gene>
<dbReference type="Proteomes" id="UP000484015">
    <property type="component" value="Unassembled WGS sequence"/>
</dbReference>
<evidence type="ECO:0000313" key="1">
    <source>
        <dbReference type="EMBL" id="MTW03499.1"/>
    </source>
</evidence>
<sequence length="267" mass="30474">MMTGSPTANNAQGFIPLASLLRLVDPLKLYDVQQNARRFGREELLTQYRTAFKAGQRKRTYVTACALVANGVPPWVWHDGLELDDLHINTRYDLFLADVMWLRRHYPGHADVVRYKRGKLMLTGGDAVFHREAEYAFFRGRRPAWKLAGSLSLNTRQQLEACYLRTAPVKKRAEITAVASEHVYKALRDDLCTVRRTATFGETEALATLQRRHALWRCSRMATSASPTETAVFFEQLTGMPITRQAVAQQLEKIRSTLRKAEMTWAT</sequence>
<evidence type="ECO:0000313" key="2">
    <source>
        <dbReference type="Proteomes" id="UP000484015"/>
    </source>
</evidence>
<dbReference type="EMBL" id="WNLA01000010">
    <property type="protein sequence ID" value="MTW03499.1"/>
    <property type="molecule type" value="Genomic_DNA"/>
</dbReference>
<comment type="caution">
    <text evidence="1">The sequence shown here is derived from an EMBL/GenBank/DDBJ whole genome shotgun (WGS) entry which is preliminary data.</text>
</comment>